<feature type="binding site" evidence="6">
    <location>
        <position position="10"/>
    </location>
    <ligand>
        <name>Zn(2+)</name>
        <dbReference type="ChEBI" id="CHEBI:29105"/>
    </ligand>
</feature>
<dbReference type="VEuPathDB" id="VectorBase:MDOMA2_015255"/>
<keyword evidence="4 6" id="KW-0862">Zinc</keyword>
<reference evidence="12" key="2">
    <citation type="submission" date="2025-04" db="UniProtKB">
        <authorList>
            <consortium name="RefSeq"/>
        </authorList>
    </citation>
    <scope>IDENTIFICATION</scope>
    <source>
        <strain evidence="12">Aabys</strain>
    </source>
</reference>
<feature type="domain" description="C2H2-type" evidence="8">
    <location>
        <begin position="194"/>
        <end position="221"/>
    </location>
</feature>
<dbReference type="SMART" id="SM00355">
    <property type="entry name" value="ZnF_C2H2"/>
    <property type="match status" value="6"/>
</dbReference>
<feature type="domain" description="C2H2-type" evidence="8">
    <location>
        <begin position="254"/>
        <end position="281"/>
    </location>
</feature>
<dbReference type="KEGG" id="mde:101891598"/>
<dbReference type="InterPro" id="IPR013087">
    <property type="entry name" value="Znf_C2H2_type"/>
</dbReference>
<dbReference type="OrthoDB" id="7773830at2759"/>
<dbReference type="InterPro" id="IPR012934">
    <property type="entry name" value="Znf_AD"/>
</dbReference>
<dbReference type="PROSITE" id="PS50157">
    <property type="entry name" value="ZINC_FINGER_C2H2_2"/>
    <property type="match status" value="5"/>
</dbReference>
<dbReference type="eggNOG" id="KOG1721">
    <property type="taxonomic scope" value="Eukaryota"/>
</dbReference>
<gene>
    <name evidence="10" type="primary">101891598</name>
    <name evidence="12" type="synonym">LOC101891598</name>
</gene>
<evidence type="ECO:0000256" key="7">
    <source>
        <dbReference type="SAM" id="MobiDB-lite"/>
    </source>
</evidence>
<feature type="compositionally biased region" description="Polar residues" evidence="7">
    <location>
        <begin position="147"/>
        <end position="156"/>
    </location>
</feature>
<evidence type="ECO:0000313" key="10">
    <source>
        <dbReference type="EnsemblMetazoa" id="MDOA010815-PA"/>
    </source>
</evidence>
<sequence>MEQEHICRICMQGGVLVNWNKPLSDAMDISYKDCYYKYTRLEEMDFVSDALPQFFCQLCSIKMKRFHLLIEKAIETQKYLEQKLQESLSLPVVKNEIEEETECVYMPDICFEITAIDSLEETPESELPSQEEEEANSTEEDSRNELSETQTGNLTENEYDLESNGENGDGENESMISVEEKKNNRSKLETRKGAMCSYCSKILQDAYALRMHELIHKEDREREVTCSICGLKTFTKRSLYTHMKIHDKNREKEFKCEFCDKAFFHRGACNVHRRIHLGQMIKCPICPKEFARQVDVDRHVQSHSSTPLHAAKPKPKLKYIVHCKDCNKDINSANFNAHRARHLNEPFVRCILCEKDFFSRAKCTIHMKRVHKRTKDNYDDITMYYEKYRPRLSHVLMKQQEDVEAKT</sequence>
<feature type="compositionally biased region" description="Acidic residues" evidence="7">
    <location>
        <begin position="157"/>
        <end position="172"/>
    </location>
</feature>
<dbReference type="PROSITE" id="PS51915">
    <property type="entry name" value="ZAD"/>
    <property type="match status" value="1"/>
</dbReference>
<feature type="compositionally biased region" description="Acidic residues" evidence="7">
    <location>
        <begin position="121"/>
        <end position="139"/>
    </location>
</feature>
<dbReference type="Proteomes" id="UP001652621">
    <property type="component" value="Unplaced"/>
</dbReference>
<evidence type="ECO:0000259" key="9">
    <source>
        <dbReference type="PROSITE" id="PS51915"/>
    </source>
</evidence>
<dbReference type="GO" id="GO:0005634">
    <property type="term" value="C:nucleus"/>
    <property type="evidence" value="ECO:0007669"/>
    <property type="project" value="InterPro"/>
</dbReference>
<dbReference type="VEuPathDB" id="VectorBase:MDOA010815"/>
<reference evidence="10" key="1">
    <citation type="submission" date="2020-05" db="UniProtKB">
        <authorList>
            <consortium name="EnsemblMetazoa"/>
        </authorList>
    </citation>
    <scope>IDENTIFICATION</scope>
    <source>
        <strain evidence="10">Aabys</strain>
    </source>
</reference>
<dbReference type="SUPFAM" id="SSF57667">
    <property type="entry name" value="beta-beta-alpha zinc fingers"/>
    <property type="match status" value="3"/>
</dbReference>
<dbReference type="Gene3D" id="3.30.160.60">
    <property type="entry name" value="Classic Zinc Finger"/>
    <property type="match status" value="3"/>
</dbReference>
<feature type="domain" description="C2H2-type" evidence="8">
    <location>
        <begin position="281"/>
        <end position="308"/>
    </location>
</feature>
<keyword evidence="11" id="KW-1185">Reference proteome</keyword>
<feature type="binding site" evidence="6">
    <location>
        <position position="7"/>
    </location>
    <ligand>
        <name>Zn(2+)</name>
        <dbReference type="ChEBI" id="CHEBI:29105"/>
    </ligand>
</feature>
<keyword evidence="2" id="KW-0677">Repeat</keyword>
<dbReference type="GeneID" id="101891598"/>
<evidence type="ECO:0000313" key="11">
    <source>
        <dbReference type="Proteomes" id="UP001652621"/>
    </source>
</evidence>
<dbReference type="GO" id="GO:0008270">
    <property type="term" value="F:zinc ion binding"/>
    <property type="evidence" value="ECO:0007669"/>
    <property type="project" value="UniProtKB-UniRule"/>
</dbReference>
<evidence type="ECO:0000259" key="8">
    <source>
        <dbReference type="PROSITE" id="PS50157"/>
    </source>
</evidence>
<feature type="binding site" evidence="6">
    <location>
        <position position="56"/>
    </location>
    <ligand>
        <name>Zn(2+)</name>
        <dbReference type="ChEBI" id="CHEBI:29105"/>
    </ligand>
</feature>
<dbReference type="STRING" id="7370.A0A1I8N2C6"/>
<feature type="domain" description="C2H2-type" evidence="8">
    <location>
        <begin position="224"/>
        <end position="251"/>
    </location>
</feature>
<name>A0A1I8N2C6_MUSDO</name>
<feature type="domain" description="C2H2-type" evidence="8">
    <location>
        <begin position="348"/>
        <end position="376"/>
    </location>
</feature>
<evidence type="ECO:0000256" key="1">
    <source>
        <dbReference type="ARBA" id="ARBA00022723"/>
    </source>
</evidence>
<dbReference type="PANTHER" id="PTHR24379:SF121">
    <property type="entry name" value="C2H2-TYPE DOMAIN-CONTAINING PROTEIN"/>
    <property type="match status" value="1"/>
</dbReference>
<dbReference type="AlphaFoldDB" id="A0A1I8N2C6"/>
<proteinExistence type="predicted"/>
<evidence type="ECO:0000256" key="3">
    <source>
        <dbReference type="ARBA" id="ARBA00022771"/>
    </source>
</evidence>
<feature type="domain" description="ZAD" evidence="9">
    <location>
        <begin position="5"/>
        <end position="83"/>
    </location>
</feature>
<dbReference type="PANTHER" id="PTHR24379">
    <property type="entry name" value="KRAB AND ZINC FINGER DOMAIN-CONTAINING"/>
    <property type="match status" value="1"/>
</dbReference>
<protein>
    <submittedName>
        <fullName evidence="12">Zinc finger protein 224</fullName>
    </submittedName>
</protein>
<dbReference type="PROSITE" id="PS00028">
    <property type="entry name" value="ZINC_FINGER_C2H2_1"/>
    <property type="match status" value="4"/>
</dbReference>
<evidence type="ECO:0000313" key="12">
    <source>
        <dbReference type="RefSeq" id="XP_011293698.1"/>
    </source>
</evidence>
<evidence type="ECO:0000256" key="6">
    <source>
        <dbReference type="PROSITE-ProRule" id="PRU01263"/>
    </source>
</evidence>
<feature type="binding site" evidence="6">
    <location>
        <position position="59"/>
    </location>
    <ligand>
        <name>Zn(2+)</name>
        <dbReference type="ChEBI" id="CHEBI:29105"/>
    </ligand>
</feature>
<dbReference type="SMART" id="SM00868">
    <property type="entry name" value="zf-AD"/>
    <property type="match status" value="2"/>
</dbReference>
<evidence type="ECO:0000256" key="5">
    <source>
        <dbReference type="PROSITE-ProRule" id="PRU00042"/>
    </source>
</evidence>
<feature type="region of interest" description="Disordered" evidence="7">
    <location>
        <begin position="121"/>
        <end position="185"/>
    </location>
</feature>
<evidence type="ECO:0000256" key="4">
    <source>
        <dbReference type="ARBA" id="ARBA00022833"/>
    </source>
</evidence>
<dbReference type="EnsemblMetazoa" id="MDOA010815-RB">
    <property type="protein sequence ID" value="MDOA010815-PB"/>
    <property type="gene ID" value="MDOA010815"/>
</dbReference>
<accession>A0A1I8N2C6</accession>
<keyword evidence="3 5" id="KW-0863">Zinc-finger</keyword>
<dbReference type="EnsemblMetazoa" id="MDOA010815-RA">
    <property type="protein sequence ID" value="MDOA010815-PA"/>
    <property type="gene ID" value="MDOA010815"/>
</dbReference>
<evidence type="ECO:0000256" key="2">
    <source>
        <dbReference type="ARBA" id="ARBA00022737"/>
    </source>
</evidence>
<dbReference type="RefSeq" id="XP_011293698.1">
    <property type="nucleotide sequence ID" value="XM_011295396.2"/>
</dbReference>
<organism evidence="10">
    <name type="scientific">Musca domestica</name>
    <name type="common">House fly</name>
    <dbReference type="NCBI Taxonomy" id="7370"/>
    <lineage>
        <taxon>Eukaryota</taxon>
        <taxon>Metazoa</taxon>
        <taxon>Ecdysozoa</taxon>
        <taxon>Arthropoda</taxon>
        <taxon>Hexapoda</taxon>
        <taxon>Insecta</taxon>
        <taxon>Pterygota</taxon>
        <taxon>Neoptera</taxon>
        <taxon>Endopterygota</taxon>
        <taxon>Diptera</taxon>
        <taxon>Brachycera</taxon>
        <taxon>Muscomorpha</taxon>
        <taxon>Muscoidea</taxon>
        <taxon>Muscidae</taxon>
        <taxon>Musca</taxon>
    </lineage>
</organism>
<dbReference type="InterPro" id="IPR036236">
    <property type="entry name" value="Znf_C2H2_sf"/>
</dbReference>
<dbReference type="Pfam" id="PF00096">
    <property type="entry name" value="zf-C2H2"/>
    <property type="match status" value="2"/>
</dbReference>
<keyword evidence="1 6" id="KW-0479">Metal-binding</keyword>